<evidence type="ECO:0000256" key="4">
    <source>
        <dbReference type="ARBA" id="ARBA00022475"/>
    </source>
</evidence>
<dbReference type="Pfam" id="PF02386">
    <property type="entry name" value="TrkH"/>
    <property type="match status" value="1"/>
</dbReference>
<keyword evidence="6 9" id="KW-1133">Transmembrane helix</keyword>
<keyword evidence="8 9" id="KW-0472">Membrane</keyword>
<evidence type="ECO:0000313" key="11">
    <source>
        <dbReference type="Proteomes" id="UP000760480"/>
    </source>
</evidence>
<evidence type="ECO:0000256" key="3">
    <source>
        <dbReference type="ARBA" id="ARBA00022448"/>
    </source>
</evidence>
<keyword evidence="3" id="KW-0813">Transport</keyword>
<evidence type="ECO:0000256" key="9">
    <source>
        <dbReference type="SAM" id="Phobius"/>
    </source>
</evidence>
<dbReference type="EMBL" id="SPMZ01000030">
    <property type="protein sequence ID" value="NMQ19689.1"/>
    <property type="molecule type" value="Genomic_DNA"/>
</dbReference>
<comment type="subcellular location">
    <subcellularLocation>
        <location evidence="1">Cell membrane</location>
        <topology evidence="1">Multi-pass membrane protein</topology>
    </subcellularLocation>
</comment>
<evidence type="ECO:0000256" key="7">
    <source>
        <dbReference type="ARBA" id="ARBA00023065"/>
    </source>
</evidence>
<keyword evidence="5 9" id="KW-0812">Transmembrane</keyword>
<evidence type="ECO:0000256" key="2">
    <source>
        <dbReference type="ARBA" id="ARBA00009137"/>
    </source>
</evidence>
<evidence type="ECO:0000256" key="1">
    <source>
        <dbReference type="ARBA" id="ARBA00004651"/>
    </source>
</evidence>
<dbReference type="PANTHER" id="PTHR32024:SF2">
    <property type="entry name" value="TRK SYSTEM POTASSIUM UPTAKE PROTEIN TRKG-RELATED"/>
    <property type="match status" value="1"/>
</dbReference>
<feature type="transmembrane region" description="Helical" evidence="9">
    <location>
        <begin position="162"/>
        <end position="191"/>
    </location>
</feature>
<feature type="transmembrane region" description="Helical" evidence="9">
    <location>
        <begin position="27"/>
        <end position="43"/>
    </location>
</feature>
<feature type="transmembrane region" description="Helical" evidence="9">
    <location>
        <begin position="52"/>
        <end position="72"/>
    </location>
</feature>
<keyword evidence="11" id="KW-1185">Reference proteome</keyword>
<evidence type="ECO:0000256" key="5">
    <source>
        <dbReference type="ARBA" id="ARBA00022692"/>
    </source>
</evidence>
<evidence type="ECO:0000256" key="8">
    <source>
        <dbReference type="ARBA" id="ARBA00023136"/>
    </source>
</evidence>
<evidence type="ECO:0000313" key="10">
    <source>
        <dbReference type="EMBL" id="NMQ19689.1"/>
    </source>
</evidence>
<organism evidence="10 11">
    <name type="scientific">Candidatus Competibacter phosphatis</name>
    <dbReference type="NCBI Taxonomy" id="221280"/>
    <lineage>
        <taxon>Bacteria</taxon>
        <taxon>Pseudomonadati</taxon>
        <taxon>Pseudomonadota</taxon>
        <taxon>Gammaproteobacteria</taxon>
        <taxon>Candidatus Competibacteraceae</taxon>
        <taxon>Candidatus Competibacter</taxon>
    </lineage>
</organism>
<proteinExistence type="inferred from homology"/>
<feature type="transmembrane region" description="Helical" evidence="9">
    <location>
        <begin position="250"/>
        <end position="270"/>
    </location>
</feature>
<feature type="transmembrane region" description="Helical" evidence="9">
    <location>
        <begin position="114"/>
        <end position="132"/>
    </location>
</feature>
<keyword evidence="7" id="KW-0406">Ion transport</keyword>
<protein>
    <submittedName>
        <fullName evidence="10">TrkH family potassium uptake protein</fullName>
    </submittedName>
</protein>
<reference evidence="10 11" key="1">
    <citation type="submission" date="2019-03" db="EMBL/GenBank/DDBJ databases">
        <title>Metabolic reconstructions from genomes of highly enriched 'Candidatus Accumulibacter' and 'Candidatus Competibacter' bioreactor populations.</title>
        <authorList>
            <person name="Annavajhala M.K."/>
            <person name="Welles L."/>
            <person name="Abbas B."/>
            <person name="Sorokin D."/>
            <person name="Park H."/>
            <person name="Van Loosdrecht M."/>
            <person name="Chandran K."/>
        </authorList>
    </citation>
    <scope>NUCLEOTIDE SEQUENCE [LARGE SCALE GENOMIC DNA]</scope>
    <source>
        <strain evidence="10 11">SBR_G</strain>
    </source>
</reference>
<feature type="transmembrane region" description="Helical" evidence="9">
    <location>
        <begin position="211"/>
        <end position="230"/>
    </location>
</feature>
<keyword evidence="4" id="KW-1003">Cell membrane</keyword>
<dbReference type="Proteomes" id="UP000760480">
    <property type="component" value="Unassembled WGS sequence"/>
</dbReference>
<comment type="caution">
    <text evidence="10">The sequence shown here is derived from an EMBL/GenBank/DDBJ whole genome shotgun (WGS) entry which is preliminary data.</text>
</comment>
<name>A0ABX1TLY9_9GAMM</name>
<gene>
    <name evidence="10" type="ORF">E4P82_11055</name>
</gene>
<comment type="similarity">
    <text evidence="2">Belongs to the TrkH potassium transport family.</text>
</comment>
<evidence type="ECO:0000256" key="6">
    <source>
        <dbReference type="ARBA" id="ARBA00022989"/>
    </source>
</evidence>
<feature type="transmembrane region" description="Helical" evidence="9">
    <location>
        <begin position="364"/>
        <end position="387"/>
    </location>
</feature>
<dbReference type="InterPro" id="IPR003445">
    <property type="entry name" value="Cat_transpt"/>
</dbReference>
<accession>A0ABX1TLY9</accession>
<dbReference type="PANTHER" id="PTHR32024">
    <property type="entry name" value="TRK SYSTEM POTASSIUM UPTAKE PROTEIN TRKG-RELATED"/>
    <property type="match status" value="1"/>
</dbReference>
<sequence>MAPMAAVPVLVALHGEAYESANRFALVALLLVIGGGGLARIAAPQKIQINEALVVTALAFLIAAASMVWPLMADGLAPLDALFEATSGVTTTGLSVLPTVEGHSSTFLFARAWLQWYGGLAITVLALAFILAPSVATRRLAGIETDAAELVTGTRWRARQVLAVYVALTLAGVALLWLAGAAPFDALIHILAAVSTGGFSGYDRLSSLGPWPTLAVLALIMLFGATSFSLQYRAWSMGSRLLYADLEVRALWLGCLITFAALVACFAFAGPVRLADAAFLAISAQTTTGFANTPVSELPAAAQLVLIVSMGIGGDMGSTAGGIKILRWLVLIRLLRLLFARTAVPRHAVIEPYVAGRRLNDVELEAAIGIVTAYALAALLSWLPFLLYGVDPLAALFEVVSALSTCGLSAGVASPELHPLLKIVLCADMLMGRVEVMAFLILVYPRTWWGRTTEET</sequence>